<feature type="signal peptide" evidence="2">
    <location>
        <begin position="1"/>
        <end position="20"/>
    </location>
</feature>
<dbReference type="EMBL" id="SCFB01000020">
    <property type="protein sequence ID" value="RZI45271.1"/>
    <property type="molecule type" value="Genomic_DNA"/>
</dbReference>
<evidence type="ECO:0000313" key="4">
    <source>
        <dbReference type="Proteomes" id="UP000293550"/>
    </source>
</evidence>
<comment type="caution">
    <text evidence="3">The sequence shown here is derived from an EMBL/GenBank/DDBJ whole genome shotgun (WGS) entry which is preliminary data.</text>
</comment>
<evidence type="ECO:0000256" key="2">
    <source>
        <dbReference type="SAM" id="SignalP"/>
    </source>
</evidence>
<name>A0A4Q7DEW1_9PROT</name>
<evidence type="ECO:0000256" key="1">
    <source>
        <dbReference type="SAM" id="Coils"/>
    </source>
</evidence>
<proteinExistence type="predicted"/>
<feature type="chain" id="PRO_5020390736" evidence="2">
    <location>
        <begin position="21"/>
        <end position="122"/>
    </location>
</feature>
<keyword evidence="4" id="KW-1185">Reference proteome</keyword>
<evidence type="ECO:0000313" key="3">
    <source>
        <dbReference type="EMBL" id="RZI45271.1"/>
    </source>
</evidence>
<accession>A0A4Q7DEW1</accession>
<keyword evidence="1" id="KW-0175">Coiled coil</keyword>
<dbReference type="AlphaFoldDB" id="A0A4Q7DEW1"/>
<reference evidence="3 4" key="1">
    <citation type="submission" date="2018-10" db="EMBL/GenBank/DDBJ databases">
        <title>An updated phylogeny of the Alphaproteobacteria reveals that the parasitic Rickettsiales and Holosporales have independent origins.</title>
        <authorList>
            <person name="Munoz-Gomez S.A."/>
            <person name="Hess S."/>
            <person name="Burger G."/>
            <person name="Lang B.F."/>
            <person name="Susko E."/>
            <person name="Slamovits C.H."/>
            <person name="Roger A.J."/>
        </authorList>
    </citation>
    <scope>NUCLEOTIDE SEQUENCE [LARGE SCALE GENOMIC DNA]</scope>
    <source>
        <strain evidence="3">HOLO01</strain>
    </source>
</reference>
<gene>
    <name evidence="3" type="ORF">EQU50_07725</name>
</gene>
<dbReference type="Proteomes" id="UP000293550">
    <property type="component" value="Unassembled WGS sequence"/>
</dbReference>
<sequence>MKIFLNILTLVIIASAGTSAWSGPYGEGELSKEQKEVVKAYNNAVDLQKKVREEKNANARIKKVNQYTDAVQNLEKHCKKVECSPKDPHAGSDFCLDHCSFNKRGEPIVNSEKGESSLAAAG</sequence>
<feature type="coiled-coil region" evidence="1">
    <location>
        <begin position="30"/>
        <end position="84"/>
    </location>
</feature>
<protein>
    <submittedName>
        <fullName evidence="3">Uncharacterized protein</fullName>
    </submittedName>
</protein>
<organism evidence="3 4">
    <name type="scientific">Candidatus Finniella inopinata</name>
    <dbReference type="NCBI Taxonomy" id="1696036"/>
    <lineage>
        <taxon>Bacteria</taxon>
        <taxon>Pseudomonadati</taxon>
        <taxon>Pseudomonadota</taxon>
        <taxon>Alphaproteobacteria</taxon>
        <taxon>Holosporales</taxon>
        <taxon>Candidatus Paracaedibacteraceae</taxon>
        <taxon>Candidatus Finniella</taxon>
    </lineage>
</organism>
<dbReference type="RefSeq" id="WP_130154550.1">
    <property type="nucleotide sequence ID" value="NZ_SCFB01000020.1"/>
</dbReference>
<keyword evidence="2" id="KW-0732">Signal</keyword>